<keyword evidence="1" id="KW-0448">Lipopolysaccharide biosynthesis</keyword>
<keyword evidence="1" id="KW-0472">Membrane</keyword>
<dbReference type="HAMAP" id="MF_01945">
    <property type="entry name" value="Lipid_A_LpxT"/>
    <property type="match status" value="1"/>
</dbReference>
<evidence type="ECO:0000256" key="1">
    <source>
        <dbReference type="HAMAP-Rule" id="MF_01945"/>
    </source>
</evidence>
<gene>
    <name evidence="3" type="primary">yeiU</name>
    <name evidence="1" type="synonym">lpxT</name>
    <name evidence="3" type="ORF">NCTC12993_05648</name>
</gene>
<dbReference type="GO" id="GO:0043165">
    <property type="term" value="P:Gram-negative-bacterium-type cell outer membrane assembly"/>
    <property type="evidence" value="ECO:0007669"/>
    <property type="project" value="InterPro"/>
</dbReference>
<feature type="transmembrane region" description="Helical" evidence="1">
    <location>
        <begin position="223"/>
        <end position="250"/>
    </location>
</feature>
<accession>A0A485BX14</accession>
<dbReference type="CDD" id="cd01610">
    <property type="entry name" value="PAP2_like"/>
    <property type="match status" value="1"/>
</dbReference>
<dbReference type="Proteomes" id="UP000401081">
    <property type="component" value="Unassembled WGS sequence"/>
</dbReference>
<proteinExistence type="inferred from homology"/>
<reference evidence="3 4" key="1">
    <citation type="submission" date="2019-03" db="EMBL/GenBank/DDBJ databases">
        <authorList>
            <consortium name="Pathogen Informatics"/>
        </authorList>
    </citation>
    <scope>NUCLEOTIDE SEQUENCE [LARGE SCALE GENOMIC DNA]</scope>
    <source>
        <strain evidence="3 4">NCTC12993</strain>
    </source>
</reference>
<dbReference type="EMBL" id="CAADJD010000023">
    <property type="protein sequence ID" value="VFS77850.1"/>
    <property type="molecule type" value="Genomic_DNA"/>
</dbReference>
<dbReference type="Pfam" id="PF01569">
    <property type="entry name" value="PAP2"/>
    <property type="match status" value="1"/>
</dbReference>
<dbReference type="EC" id="2.7.4.29" evidence="1"/>
<comment type="catalytic activity">
    <reaction evidence="1">
        <text>an alpha-Kdo-(2-&gt;4)-alpha-Kdo-(2-&gt;6)-lipid A + di-trans,octa-cis-undecaprenyl diphosphate = an alpha-D-Kdo-(2-&gt;4)-alpha-D-Kdo-(2-&gt;6)-lipid A 1-diphosphate + di-trans,octa-cis-undecaprenyl phosphate</text>
        <dbReference type="Rhea" id="RHEA:74291"/>
        <dbReference type="ChEBI" id="CHEBI:58405"/>
        <dbReference type="ChEBI" id="CHEBI:60392"/>
        <dbReference type="ChEBI" id="CHEBI:176431"/>
        <dbReference type="ChEBI" id="CHEBI:193150"/>
        <dbReference type="EC" id="2.7.4.29"/>
    </reaction>
</comment>
<keyword evidence="1" id="KW-1133">Transmembrane helix</keyword>
<dbReference type="UniPathway" id="UPA00030"/>
<evidence type="ECO:0000313" key="4">
    <source>
        <dbReference type="Proteomes" id="UP000401081"/>
    </source>
</evidence>
<dbReference type="GO" id="GO:0016776">
    <property type="term" value="F:phosphotransferase activity, phosphate group as acceptor"/>
    <property type="evidence" value="ECO:0007669"/>
    <property type="project" value="UniProtKB-UniRule"/>
</dbReference>
<protein>
    <recommendedName>
        <fullName evidence="1">Lipid A 1-diphosphate synthase</fullName>
        <ecNumber evidence="1">2.7.4.29</ecNumber>
    </recommendedName>
    <alternativeName>
        <fullName evidence="1">Kdo(2)-lipid A phosphotransferase</fullName>
    </alternativeName>
    <alternativeName>
        <fullName evidence="1">Undecaprenyl pyrophosphate:lipid A 1-phosphate phosphotransferase</fullName>
    </alternativeName>
</protein>
<dbReference type="GO" id="GO:0009245">
    <property type="term" value="P:lipid A biosynthetic process"/>
    <property type="evidence" value="ECO:0007669"/>
    <property type="project" value="UniProtKB-UniRule"/>
</dbReference>
<comment type="pathway">
    <text evidence="1">Bacterial outer membrane biogenesis; lipopolysaccharide biosynthesis.</text>
</comment>
<evidence type="ECO:0000313" key="3">
    <source>
        <dbReference type="EMBL" id="VFS77850.1"/>
    </source>
</evidence>
<keyword evidence="1" id="KW-1003">Cell membrane</keyword>
<keyword evidence="1" id="KW-0997">Cell inner membrane</keyword>
<keyword evidence="1" id="KW-0812">Transmembrane</keyword>
<dbReference type="InterPro" id="IPR032908">
    <property type="entry name" value="LpxT"/>
</dbReference>
<feature type="transmembrane region" description="Helical" evidence="1">
    <location>
        <begin position="162"/>
        <end position="184"/>
    </location>
</feature>
<comment type="caution">
    <text evidence="1">Lacks conserved residue(s) required for the propagation of feature annotation.</text>
</comment>
<dbReference type="SMART" id="SM00014">
    <property type="entry name" value="acidPPc"/>
    <property type="match status" value="1"/>
</dbReference>
<organism evidence="3 4">
    <name type="scientific">Kluyvera cryocrescens</name>
    <name type="common">Kluyvera citrophila</name>
    <dbReference type="NCBI Taxonomy" id="580"/>
    <lineage>
        <taxon>Bacteria</taxon>
        <taxon>Pseudomonadati</taxon>
        <taxon>Pseudomonadota</taxon>
        <taxon>Gammaproteobacteria</taxon>
        <taxon>Enterobacterales</taxon>
        <taxon>Enterobacteriaceae</taxon>
        <taxon>Kluyvera</taxon>
    </lineage>
</organism>
<dbReference type="SUPFAM" id="SSF48317">
    <property type="entry name" value="Acid phosphatase/Vanadium-dependent haloperoxidase"/>
    <property type="match status" value="1"/>
</dbReference>
<keyword evidence="1" id="KW-0808">Transferase</keyword>
<dbReference type="InterPro" id="IPR036938">
    <property type="entry name" value="PAP2/HPO_sf"/>
</dbReference>
<name>A0A485BX14_KLUCR</name>
<keyword evidence="4" id="KW-1185">Reference proteome</keyword>
<comment type="similarity">
    <text evidence="1">Belongs to the LpxT phosphotransferase family.</text>
</comment>
<dbReference type="GO" id="GO:0005886">
    <property type="term" value="C:plasma membrane"/>
    <property type="evidence" value="ECO:0007669"/>
    <property type="project" value="UniProtKB-SubCell"/>
</dbReference>
<dbReference type="GO" id="GO:0009103">
    <property type="term" value="P:lipopolysaccharide biosynthetic process"/>
    <property type="evidence" value="ECO:0007669"/>
    <property type="project" value="UniProtKB-UniRule"/>
</dbReference>
<feature type="domain" description="Phosphatidic acid phosphatase type 2/haloperoxidase" evidence="2">
    <location>
        <begin position="165"/>
        <end position="281"/>
    </location>
</feature>
<evidence type="ECO:0000259" key="2">
    <source>
        <dbReference type="SMART" id="SM00014"/>
    </source>
</evidence>
<feature type="transmembrane region" description="Helical" evidence="1">
    <location>
        <begin position="75"/>
        <end position="94"/>
    </location>
</feature>
<dbReference type="GO" id="GO:0050380">
    <property type="term" value="F:undecaprenyl-diphosphatase activity"/>
    <property type="evidence" value="ECO:0007669"/>
    <property type="project" value="InterPro"/>
</dbReference>
<dbReference type="InterPro" id="IPR000326">
    <property type="entry name" value="PAP2/HPO"/>
</dbReference>
<comment type="function">
    <text evidence="1">Involved in the modification of the lipid A domain of lipopolysaccharides (LPS). Transfers a phosphate group from undecaprenyl pyrophosphate (C55-PP) to lipid A to form lipid A 1-diphosphate. Contributes to the recycling of undecaprenyl phosphate (C55-P).</text>
</comment>
<feature type="transmembrane region" description="Helical" evidence="1">
    <location>
        <begin position="262"/>
        <end position="283"/>
    </location>
</feature>
<comment type="subcellular location">
    <subcellularLocation>
        <location evidence="1">Cell inner membrane</location>
        <topology evidence="1">Multi-pass membrane protein</topology>
    </subcellularLocation>
    <text evidence="1">Transferase activity takes place on the periplamic side of the inner membrane.</text>
</comment>
<sequence length="309" mass="34477">MRIAEGLVRINRQGADLHIETQNVAPPDSRIELINDAETDWNALQSALVETSFRVMPLRLPARLIAVKTIMRTRFPLIFMLNAAGVALFLSWYLPINHGLWSTIDVAIFRFFNQGLNAGNLTYAWFLAIINNRAFDGCSLLAMGCLMLSFLLKEDTHGRRRIVIIGLVMLLAAVIINQLAQHLIPVTRSSPSLSVPGAHRVSDYVAFNTKDGSRDSFPGDHGMMLLIFACFMWRYFGVKAFLISLVIFVIFAFPRVMIGAHWFTDIAVGSLTSVLIGVPWVLLTSLSDKAIKLFECNLPKLGKIKATNK</sequence>
<dbReference type="AlphaFoldDB" id="A0A485BX14"/>